<keyword evidence="2 5" id="KW-0812">Transmembrane</keyword>
<evidence type="ECO:0000313" key="8">
    <source>
        <dbReference type="Proteomes" id="UP001500618"/>
    </source>
</evidence>
<dbReference type="InterPro" id="IPR052714">
    <property type="entry name" value="MFS_Exporter"/>
</dbReference>
<evidence type="ECO:0000313" key="7">
    <source>
        <dbReference type="EMBL" id="GAA1695577.1"/>
    </source>
</evidence>
<feature type="transmembrane region" description="Helical" evidence="5">
    <location>
        <begin position="149"/>
        <end position="166"/>
    </location>
</feature>
<dbReference type="PROSITE" id="PS50850">
    <property type="entry name" value="MFS"/>
    <property type="match status" value="1"/>
</dbReference>
<sequence length="392" mass="39674">MVADKSTVGWSDADQGSQPWSRELPKAVVALFAAFTAFGITVPVLPVLITGRLHGSSFEVGLTFALNAITALVVRPYAGQFAQRVGTRPAMLLGCGLAAASTVFYVLPLGIPGILVGRIMMGAGSALLFVGGAVWIVAMAPTDRRGQWVGLYGLGPWSGLIAGPIVGDLLFRVGSYPLAWTVAAGLPLLAVMVVLWLKKVAGQGASTSRSLLPRSVVLPGLALAAGAFGYGTVTSFGVLAFKSHGFGSGSLALGLFSVGYLVTRLLTSRVPDKVAPVRLIAGSSIAEAVGLALMGFAPAFWMGAVGAVLAGAGFTLFQPVLALITIKTAPEAERGAALGALSSFLDIGVTCAGLGGGVIATASTPAATFPAAAVVVLAAIIVVVFAARRRSA</sequence>
<name>A0ABN2HYP8_9ACTN</name>
<comment type="caution">
    <text evidence="7">The sequence shown here is derived from an EMBL/GenBank/DDBJ whole genome shotgun (WGS) entry which is preliminary data.</text>
</comment>
<feature type="domain" description="Major facilitator superfamily (MFS) profile" evidence="6">
    <location>
        <begin position="23"/>
        <end position="390"/>
    </location>
</feature>
<dbReference type="SUPFAM" id="SSF103473">
    <property type="entry name" value="MFS general substrate transporter"/>
    <property type="match status" value="1"/>
</dbReference>
<evidence type="ECO:0000256" key="5">
    <source>
        <dbReference type="SAM" id="Phobius"/>
    </source>
</evidence>
<proteinExistence type="predicted"/>
<dbReference type="PANTHER" id="PTHR23531">
    <property type="entry name" value="QUINOLENE RESISTANCE PROTEIN NORA"/>
    <property type="match status" value="1"/>
</dbReference>
<reference evidence="7 8" key="1">
    <citation type="journal article" date="2019" name="Int. J. Syst. Evol. Microbiol.">
        <title>The Global Catalogue of Microorganisms (GCM) 10K type strain sequencing project: providing services to taxonomists for standard genome sequencing and annotation.</title>
        <authorList>
            <consortium name="The Broad Institute Genomics Platform"/>
            <consortium name="The Broad Institute Genome Sequencing Center for Infectious Disease"/>
            <person name="Wu L."/>
            <person name="Ma J."/>
        </authorList>
    </citation>
    <scope>NUCLEOTIDE SEQUENCE [LARGE SCALE GENOMIC DNA]</scope>
    <source>
        <strain evidence="7 8">JCM 14718</strain>
    </source>
</reference>
<evidence type="ECO:0000259" key="6">
    <source>
        <dbReference type="PROSITE" id="PS50850"/>
    </source>
</evidence>
<dbReference type="Pfam" id="PF07690">
    <property type="entry name" value="MFS_1"/>
    <property type="match status" value="1"/>
</dbReference>
<dbReference type="InterPro" id="IPR011701">
    <property type="entry name" value="MFS"/>
</dbReference>
<dbReference type="Gene3D" id="1.20.1250.20">
    <property type="entry name" value="MFS general substrate transporter like domains"/>
    <property type="match status" value="1"/>
</dbReference>
<protein>
    <submittedName>
        <fullName evidence="7">MFS transporter</fullName>
    </submittedName>
</protein>
<evidence type="ECO:0000256" key="4">
    <source>
        <dbReference type="ARBA" id="ARBA00023136"/>
    </source>
</evidence>
<keyword evidence="8" id="KW-1185">Reference proteome</keyword>
<organism evidence="7 8">
    <name type="scientific">Fodinicola feengrottensis</name>
    <dbReference type="NCBI Taxonomy" id="435914"/>
    <lineage>
        <taxon>Bacteria</taxon>
        <taxon>Bacillati</taxon>
        <taxon>Actinomycetota</taxon>
        <taxon>Actinomycetes</taxon>
        <taxon>Mycobacteriales</taxon>
        <taxon>Fodinicola</taxon>
    </lineage>
</organism>
<keyword evidence="4 5" id="KW-0472">Membrane</keyword>
<dbReference type="InterPro" id="IPR020846">
    <property type="entry name" value="MFS_dom"/>
</dbReference>
<feature type="transmembrane region" description="Helical" evidence="5">
    <location>
        <begin position="61"/>
        <end position="78"/>
    </location>
</feature>
<gene>
    <name evidence="7" type="ORF">GCM10009765_50990</name>
</gene>
<keyword evidence="3 5" id="KW-1133">Transmembrane helix</keyword>
<feature type="transmembrane region" description="Helical" evidence="5">
    <location>
        <begin position="338"/>
        <end position="360"/>
    </location>
</feature>
<feature type="transmembrane region" description="Helical" evidence="5">
    <location>
        <begin position="27"/>
        <end position="49"/>
    </location>
</feature>
<dbReference type="PANTHER" id="PTHR23531:SF1">
    <property type="entry name" value="QUINOLENE RESISTANCE PROTEIN NORA"/>
    <property type="match status" value="1"/>
</dbReference>
<evidence type="ECO:0000256" key="3">
    <source>
        <dbReference type="ARBA" id="ARBA00022989"/>
    </source>
</evidence>
<evidence type="ECO:0000256" key="2">
    <source>
        <dbReference type="ARBA" id="ARBA00022692"/>
    </source>
</evidence>
<feature type="transmembrane region" description="Helical" evidence="5">
    <location>
        <begin position="217"/>
        <end position="240"/>
    </location>
</feature>
<feature type="transmembrane region" description="Helical" evidence="5">
    <location>
        <begin position="279"/>
        <end position="301"/>
    </location>
</feature>
<dbReference type="InterPro" id="IPR036259">
    <property type="entry name" value="MFS_trans_sf"/>
</dbReference>
<dbReference type="Proteomes" id="UP001500618">
    <property type="component" value="Unassembled WGS sequence"/>
</dbReference>
<comment type="subcellular location">
    <subcellularLocation>
        <location evidence="1">Cell membrane</location>
        <topology evidence="1">Multi-pass membrane protein</topology>
    </subcellularLocation>
</comment>
<feature type="transmembrane region" description="Helical" evidence="5">
    <location>
        <begin position="119"/>
        <end position="137"/>
    </location>
</feature>
<feature type="transmembrane region" description="Helical" evidence="5">
    <location>
        <begin position="366"/>
        <end position="387"/>
    </location>
</feature>
<feature type="transmembrane region" description="Helical" evidence="5">
    <location>
        <begin position="307"/>
        <end position="326"/>
    </location>
</feature>
<feature type="transmembrane region" description="Helical" evidence="5">
    <location>
        <begin position="178"/>
        <end position="197"/>
    </location>
</feature>
<accession>A0ABN2HYP8</accession>
<feature type="transmembrane region" description="Helical" evidence="5">
    <location>
        <begin position="90"/>
        <end position="107"/>
    </location>
</feature>
<evidence type="ECO:0000256" key="1">
    <source>
        <dbReference type="ARBA" id="ARBA00004651"/>
    </source>
</evidence>
<dbReference type="RefSeq" id="WP_344313006.1">
    <property type="nucleotide sequence ID" value="NZ_BAAANY010000020.1"/>
</dbReference>
<dbReference type="EMBL" id="BAAANY010000020">
    <property type="protein sequence ID" value="GAA1695577.1"/>
    <property type="molecule type" value="Genomic_DNA"/>
</dbReference>
<feature type="transmembrane region" description="Helical" evidence="5">
    <location>
        <begin position="246"/>
        <end position="267"/>
    </location>
</feature>